<comment type="caution">
    <text evidence="8">The sequence shown here is derived from an EMBL/GenBank/DDBJ whole genome shotgun (WGS) entry which is preliminary data.</text>
</comment>
<evidence type="ECO:0000256" key="3">
    <source>
        <dbReference type="ARBA" id="ARBA00023082"/>
    </source>
</evidence>
<comment type="similarity">
    <text evidence="1">Belongs to the sigma-70 factor family. ECF subfamily.</text>
</comment>
<keyword evidence="2" id="KW-0805">Transcription regulation</keyword>
<dbReference type="InterPro" id="IPR013324">
    <property type="entry name" value="RNA_pol_sigma_r3/r4-like"/>
</dbReference>
<evidence type="ECO:0008006" key="10">
    <source>
        <dbReference type="Google" id="ProtNLM"/>
    </source>
</evidence>
<keyword evidence="4" id="KW-0238">DNA-binding</keyword>
<dbReference type="SUPFAM" id="SSF88946">
    <property type="entry name" value="Sigma2 domain of RNA polymerase sigma factors"/>
    <property type="match status" value="1"/>
</dbReference>
<keyword evidence="3" id="KW-0731">Sigma factor</keyword>
<dbReference type="InterPro" id="IPR039425">
    <property type="entry name" value="RNA_pol_sigma-70-like"/>
</dbReference>
<evidence type="ECO:0000259" key="6">
    <source>
        <dbReference type="Pfam" id="PF04542"/>
    </source>
</evidence>
<dbReference type="Pfam" id="PF08281">
    <property type="entry name" value="Sigma70_r4_2"/>
    <property type="match status" value="1"/>
</dbReference>
<proteinExistence type="inferred from homology"/>
<evidence type="ECO:0000256" key="4">
    <source>
        <dbReference type="ARBA" id="ARBA00023125"/>
    </source>
</evidence>
<dbReference type="Pfam" id="PF04542">
    <property type="entry name" value="Sigma70_r2"/>
    <property type="match status" value="1"/>
</dbReference>
<evidence type="ECO:0000256" key="5">
    <source>
        <dbReference type="ARBA" id="ARBA00023163"/>
    </source>
</evidence>
<accession>A0ABN7YL06</accession>
<evidence type="ECO:0000313" key="9">
    <source>
        <dbReference type="Proteomes" id="UP000706525"/>
    </source>
</evidence>
<keyword evidence="5" id="KW-0804">Transcription</keyword>
<evidence type="ECO:0000259" key="7">
    <source>
        <dbReference type="Pfam" id="PF08281"/>
    </source>
</evidence>
<dbReference type="InterPro" id="IPR014284">
    <property type="entry name" value="RNA_pol_sigma-70_dom"/>
</dbReference>
<evidence type="ECO:0000256" key="1">
    <source>
        <dbReference type="ARBA" id="ARBA00010641"/>
    </source>
</evidence>
<dbReference type="InterPro" id="IPR013325">
    <property type="entry name" value="RNA_pol_sigma_r2"/>
</dbReference>
<feature type="domain" description="RNA polymerase sigma-70 region 2" evidence="6">
    <location>
        <begin position="21"/>
        <end position="86"/>
    </location>
</feature>
<sequence>MLNQKKIMATSFAGIDPNELETVRPYLLRFARLQLRDDTLAEDTVSETILAALEHPERFAGQSALRTYLVGILKHKIVDLLRSGKREVRIALSANEDGEAQSDDDAFDALFTRNGHYQNPPSDWGDPDRTFERREFFEILQICVDKLPAKAGRIFMMREWLELETEEICQDLKISATNAWVLLYRARMRLRECLELNWFGQRGASR</sequence>
<dbReference type="InterPro" id="IPR013249">
    <property type="entry name" value="RNA_pol_sigma70_r4_t2"/>
</dbReference>
<protein>
    <recommendedName>
        <fullName evidence="10">Sigma-70 family RNA polymerase sigma factor</fullName>
    </recommendedName>
</protein>
<dbReference type="NCBIfam" id="TIGR02943">
    <property type="entry name" value="Sig70_famx1"/>
    <property type="match status" value="1"/>
</dbReference>
<dbReference type="EMBL" id="CAJZAG010000005">
    <property type="protein sequence ID" value="CAG9173086.1"/>
    <property type="molecule type" value="Genomic_DNA"/>
</dbReference>
<evidence type="ECO:0000313" key="8">
    <source>
        <dbReference type="EMBL" id="CAG9173086.1"/>
    </source>
</evidence>
<dbReference type="SUPFAM" id="SSF88659">
    <property type="entry name" value="Sigma3 and sigma4 domains of RNA polymerase sigma factors"/>
    <property type="match status" value="1"/>
</dbReference>
<dbReference type="NCBIfam" id="TIGR02937">
    <property type="entry name" value="sigma70-ECF"/>
    <property type="match status" value="1"/>
</dbReference>
<dbReference type="NCBIfam" id="NF009173">
    <property type="entry name" value="PRK12520.1"/>
    <property type="match status" value="1"/>
</dbReference>
<feature type="domain" description="RNA polymerase sigma factor 70 region 4 type 2" evidence="7">
    <location>
        <begin position="139"/>
        <end position="190"/>
    </location>
</feature>
<dbReference type="Proteomes" id="UP000706525">
    <property type="component" value="Unassembled WGS sequence"/>
</dbReference>
<dbReference type="InterPro" id="IPR007627">
    <property type="entry name" value="RNA_pol_sigma70_r2"/>
</dbReference>
<gene>
    <name evidence="8" type="ORF">LMG32289_02762</name>
</gene>
<dbReference type="InterPro" id="IPR036388">
    <property type="entry name" value="WH-like_DNA-bd_sf"/>
</dbReference>
<dbReference type="Gene3D" id="1.10.10.10">
    <property type="entry name" value="Winged helix-like DNA-binding domain superfamily/Winged helix DNA-binding domain"/>
    <property type="match status" value="1"/>
</dbReference>
<dbReference type="PANTHER" id="PTHR43133:SF8">
    <property type="entry name" value="RNA POLYMERASE SIGMA FACTOR HI_1459-RELATED"/>
    <property type="match status" value="1"/>
</dbReference>
<dbReference type="PANTHER" id="PTHR43133">
    <property type="entry name" value="RNA POLYMERASE ECF-TYPE SIGMA FACTO"/>
    <property type="match status" value="1"/>
</dbReference>
<dbReference type="InterPro" id="IPR014289">
    <property type="entry name" value="RNA_pol_sigma-24-rel"/>
</dbReference>
<reference evidence="8 9" key="1">
    <citation type="submission" date="2021-08" db="EMBL/GenBank/DDBJ databases">
        <authorList>
            <person name="Peeters C."/>
        </authorList>
    </citation>
    <scope>NUCLEOTIDE SEQUENCE [LARGE SCALE GENOMIC DNA]</scope>
    <source>
        <strain evidence="8 9">LMG 32289</strain>
    </source>
</reference>
<organism evidence="8 9">
    <name type="scientific">Cupriavidus pampae</name>
    <dbReference type="NCBI Taxonomy" id="659251"/>
    <lineage>
        <taxon>Bacteria</taxon>
        <taxon>Pseudomonadati</taxon>
        <taxon>Pseudomonadota</taxon>
        <taxon>Betaproteobacteria</taxon>
        <taxon>Burkholderiales</taxon>
        <taxon>Burkholderiaceae</taxon>
        <taxon>Cupriavidus</taxon>
    </lineage>
</organism>
<name>A0ABN7YL06_9BURK</name>
<keyword evidence="9" id="KW-1185">Reference proteome</keyword>
<dbReference type="Gene3D" id="1.10.1740.10">
    <property type="match status" value="1"/>
</dbReference>
<evidence type="ECO:0000256" key="2">
    <source>
        <dbReference type="ARBA" id="ARBA00023015"/>
    </source>
</evidence>